<dbReference type="PANTHER" id="PTHR43464">
    <property type="entry name" value="METHYLTRANSFERASE"/>
    <property type="match status" value="1"/>
</dbReference>
<dbReference type="HAMAP" id="MF_00472">
    <property type="entry name" value="UbiG"/>
    <property type="match status" value="1"/>
</dbReference>
<evidence type="ECO:0000256" key="1">
    <source>
        <dbReference type="ARBA" id="ARBA00022603"/>
    </source>
</evidence>
<dbReference type="GO" id="GO:0010420">
    <property type="term" value="F:polyprenyldihydroxybenzoate methyltransferase activity"/>
    <property type="evidence" value="ECO:0007669"/>
    <property type="project" value="InterPro"/>
</dbReference>
<accession>A0A0G0PQ28</accession>
<evidence type="ECO:0000256" key="3">
    <source>
        <dbReference type="ARBA" id="ARBA00022688"/>
    </source>
</evidence>
<dbReference type="EMBL" id="LBXN01000103">
    <property type="protein sequence ID" value="KKR30259.1"/>
    <property type="molecule type" value="Genomic_DNA"/>
</dbReference>
<dbReference type="AlphaFoldDB" id="A0A0G0PQ28"/>
<name>A0A0G0PQ28_9BACT</name>
<dbReference type="PANTHER" id="PTHR43464:SF19">
    <property type="entry name" value="UBIQUINONE BIOSYNTHESIS O-METHYLTRANSFERASE, MITOCHONDRIAL"/>
    <property type="match status" value="1"/>
</dbReference>
<evidence type="ECO:0000313" key="6">
    <source>
        <dbReference type="Proteomes" id="UP000034539"/>
    </source>
</evidence>
<reference evidence="5 6" key="1">
    <citation type="journal article" date="2015" name="Nature">
        <title>rRNA introns, odd ribosomes, and small enigmatic genomes across a large radiation of phyla.</title>
        <authorList>
            <person name="Brown C.T."/>
            <person name="Hug L.A."/>
            <person name="Thomas B.C."/>
            <person name="Sharon I."/>
            <person name="Castelle C.J."/>
            <person name="Singh A."/>
            <person name="Wilkins M.J."/>
            <person name="Williams K.H."/>
            <person name="Banfield J.F."/>
        </authorList>
    </citation>
    <scope>NUCLEOTIDE SEQUENCE [LARGE SCALE GENOMIC DNA]</scope>
</reference>
<dbReference type="PATRIC" id="fig|1618450.3.peg.1558"/>
<comment type="caution">
    <text evidence="5">The sequence shown here is derived from an EMBL/GenBank/DDBJ whole genome shotgun (WGS) entry which is preliminary data.</text>
</comment>
<dbReference type="CDD" id="cd02440">
    <property type="entry name" value="AdoMet_MTases"/>
    <property type="match status" value="1"/>
</dbReference>
<keyword evidence="2 5" id="KW-0808">Transferase</keyword>
<evidence type="ECO:0000256" key="2">
    <source>
        <dbReference type="ARBA" id="ARBA00022679"/>
    </source>
</evidence>
<evidence type="ECO:0000313" key="5">
    <source>
        <dbReference type="EMBL" id="KKR30259.1"/>
    </source>
</evidence>
<proteinExistence type="inferred from homology"/>
<dbReference type="SUPFAM" id="SSF53335">
    <property type="entry name" value="S-adenosyl-L-methionine-dependent methyltransferases"/>
    <property type="match status" value="1"/>
</dbReference>
<dbReference type="InterPro" id="IPR029063">
    <property type="entry name" value="SAM-dependent_MTases_sf"/>
</dbReference>
<dbReference type="NCBIfam" id="TIGR01983">
    <property type="entry name" value="UbiG"/>
    <property type="match status" value="1"/>
</dbReference>
<dbReference type="GO" id="GO:0032259">
    <property type="term" value="P:methylation"/>
    <property type="evidence" value="ECO:0007669"/>
    <property type="project" value="UniProtKB-KW"/>
</dbReference>
<keyword evidence="3" id="KW-0831">Ubiquinone biosynthesis</keyword>
<sequence length="234" mass="25844">MTTGPQKFDSFGNEWWNPKGRLASLHKINPLRFAYFSGKIGGLKGKKILDIGCGGGILSEEFAKAGALVTGIDLSPVSLDAAKAHAKESGLEIDYRLISPSQLATSLGTDLKSVPTYDIVICAEVLEHVDDLAGFLKDCCGLLKKDGYFFFSTINKTVSARFFAIFIAENFSMVPKGTHDYNRFIRPSALVELLRKNDVTVEEIKGMTFDPLHFEFKISDNTNINYLGYGVKRE</sequence>
<protein>
    <submittedName>
        <fullName evidence="5">3-demethylubiquinone-9 3-methyltransferase</fullName>
    </submittedName>
</protein>
<gene>
    <name evidence="5" type="ORF">UT63_C0103G0009</name>
</gene>
<dbReference type="Pfam" id="PF13489">
    <property type="entry name" value="Methyltransf_23"/>
    <property type="match status" value="1"/>
</dbReference>
<dbReference type="InterPro" id="IPR010233">
    <property type="entry name" value="UbiG_MeTrfase"/>
</dbReference>
<dbReference type="Gene3D" id="3.40.50.150">
    <property type="entry name" value="Vaccinia Virus protein VP39"/>
    <property type="match status" value="1"/>
</dbReference>
<keyword evidence="1 5" id="KW-0489">Methyltransferase</keyword>
<evidence type="ECO:0000256" key="4">
    <source>
        <dbReference type="ARBA" id="ARBA00022691"/>
    </source>
</evidence>
<keyword evidence="5" id="KW-0830">Ubiquinone</keyword>
<organism evidence="5 6">
    <name type="scientific">Candidatus Gottesmanbacteria bacterium GW2011_GWC2_39_8</name>
    <dbReference type="NCBI Taxonomy" id="1618450"/>
    <lineage>
        <taxon>Bacteria</taxon>
        <taxon>Candidatus Gottesmaniibacteriota</taxon>
    </lineage>
</organism>
<dbReference type="GO" id="GO:0061542">
    <property type="term" value="F:3-demethylubiquinol 3-O-methyltransferase activity"/>
    <property type="evidence" value="ECO:0007669"/>
    <property type="project" value="InterPro"/>
</dbReference>
<keyword evidence="4" id="KW-0949">S-adenosyl-L-methionine</keyword>
<dbReference type="Proteomes" id="UP000034539">
    <property type="component" value="Unassembled WGS sequence"/>
</dbReference>